<name>A0A0K1LP03_9CAUD</name>
<organism evidence="1 2">
    <name type="scientific">Klebsiella phage Matisse</name>
    <dbReference type="NCBI Taxonomy" id="1675607"/>
    <lineage>
        <taxon>Viruses</taxon>
        <taxon>Duplodnaviria</taxon>
        <taxon>Heunggongvirae</taxon>
        <taxon>Uroviricota</taxon>
        <taxon>Caudoviricetes</taxon>
        <taxon>Pantevenvirales</taxon>
        <taxon>Straboviridae</taxon>
        <taxon>Slopekvirus</taxon>
        <taxon>Slopekvirus matisse</taxon>
    </lineage>
</organism>
<dbReference type="SUPFAM" id="SSF55874">
    <property type="entry name" value="ATPase domain of HSP90 chaperone/DNA topoisomerase II/histidine kinase"/>
    <property type="match status" value="1"/>
</dbReference>
<dbReference type="KEGG" id="vg:26613184"/>
<evidence type="ECO:0000313" key="2">
    <source>
        <dbReference type="Proteomes" id="UP000203408"/>
    </source>
</evidence>
<dbReference type="Gene3D" id="3.30.565.10">
    <property type="entry name" value="Histidine kinase-like ATPase, C-terminal domain"/>
    <property type="match status" value="1"/>
</dbReference>
<gene>
    <name evidence="1" type="ORF">CPT_Matisse2</name>
</gene>
<proteinExistence type="predicted"/>
<accession>A0A0K1LP03</accession>
<sequence length="753" mass="87017">MKLREDTPQTIYRVGTDTSKGRNKLSLRANKKAYKILSSTVYKYKIRAIIRELSCNAIDGHKEAGNQNPFDVQLPTAVDPRFVIRDYGIGMSPDFVSDAFTVYFESTKNDSNDLIGSMGLGCKSPLCYSDAFTVESVKDGIKCGYTIYMDDGEPFCDPLYEIESDEPNGVTITVPVKVEDIKEWENEAARVYESFTDIRPNFVGASILKINYQPKEATNDSGVIRHKSAYTSGVYARMGNIIYPLDKDLYDTSMFYCYTESQYTYIIDFPIGELDFMPSREELSMDKMTVGIVKERLKQISRVYFNRVKSEFDKLQTVRDKLTWFQSLPSMVQNFVGKDANFRINGDSIGWIHSELIKPNKYNDDYVAGYWANEYDGKDAWYQVTGSGGRWSKYKPETTKRQYITRIYYPWKQKKLILLKVDTNTVKPYIVGYAKMHNLSRVSFVAYYDSDSKREIVNDIVRKGHFDESEIVYLRTSEMTKEKEIYDADREKSKALYAPKNSEPRPKTPTVYRYELDSNGNLAKTSLFMTKSEFLSLDKAPGVRLYGIDEYSRLDGENSRLSMDSAMKESTLSRIMRHTGIPVVFAIRNSLWKWIPDSNLVCFDDMLCKQYVKSEKALKDNCLPGWIGKEHSTETNALYSRFGVSLDRIVKNRYNEKLYKIVDTLELIVCLEGYEKDGKNLSRARCPILRESVASMRVKRSNMKKRVDQAWEIFKSLNPLLASLVEHSDSYSIRPIYNNEKNLSEFKKLIRWK</sequence>
<protein>
    <submittedName>
        <fullName evidence="1">RIIA protein</fullName>
    </submittedName>
</protein>
<dbReference type="EMBL" id="KT001918">
    <property type="protein sequence ID" value="AKU44306.1"/>
    <property type="molecule type" value="Genomic_DNA"/>
</dbReference>
<keyword evidence="2" id="KW-1185">Reference proteome</keyword>
<dbReference type="GeneID" id="26613184"/>
<dbReference type="InterPro" id="IPR036890">
    <property type="entry name" value="HATPase_C_sf"/>
</dbReference>
<dbReference type="RefSeq" id="YP_009194246.1">
    <property type="nucleotide sequence ID" value="NC_028750.1"/>
</dbReference>
<reference evidence="1 2" key="1">
    <citation type="journal article" date="2015" name="Genome Announc.">
        <title>Complete Genome Sequence of Carbapenemase-Producing Klebsiella pneumoniae Myophage Matisse.</title>
        <authorList>
            <person name="Provasek V.E."/>
            <person name="Lessor L.E."/>
            <person name="Cahill J.L."/>
            <person name="Rasche E.S."/>
            <person name="Kuty Everett G.F."/>
        </authorList>
    </citation>
    <scope>NUCLEOTIDE SEQUENCE [LARGE SCALE GENOMIC DNA]</scope>
</reference>
<evidence type="ECO:0000313" key="1">
    <source>
        <dbReference type="EMBL" id="AKU44306.1"/>
    </source>
</evidence>
<dbReference type="Proteomes" id="UP000203408">
    <property type="component" value="Segment"/>
</dbReference>